<dbReference type="PRINTS" id="PR00773">
    <property type="entry name" value="GRPEPROTEIN"/>
</dbReference>
<dbReference type="Proteomes" id="UP001597192">
    <property type="component" value="Unassembled WGS sequence"/>
</dbReference>
<dbReference type="PANTHER" id="PTHR21237">
    <property type="entry name" value="GRPE PROTEIN"/>
    <property type="match status" value="1"/>
</dbReference>
<keyword evidence="3" id="KW-0963">Cytoplasm</keyword>
<proteinExistence type="inferred from homology"/>
<name>A0ABW4CLK5_9LACO</name>
<evidence type="ECO:0000256" key="5">
    <source>
        <dbReference type="RuleBase" id="RU004478"/>
    </source>
</evidence>
<feature type="coiled-coil region" evidence="6">
    <location>
        <begin position="51"/>
        <end position="78"/>
    </location>
</feature>
<dbReference type="Gene3D" id="3.90.20.20">
    <property type="match status" value="1"/>
</dbReference>
<keyword evidence="3 4" id="KW-0346">Stress response</keyword>
<dbReference type="InterPro" id="IPR009012">
    <property type="entry name" value="GrpE_head"/>
</dbReference>
<evidence type="ECO:0000313" key="8">
    <source>
        <dbReference type="EMBL" id="MFD1431797.1"/>
    </source>
</evidence>
<keyword evidence="2 3" id="KW-0143">Chaperone</keyword>
<dbReference type="InterPro" id="IPR013805">
    <property type="entry name" value="GrpE_CC"/>
</dbReference>
<dbReference type="Gene3D" id="2.30.22.10">
    <property type="entry name" value="Head domain of nucleotide exchange factor GrpE"/>
    <property type="match status" value="1"/>
</dbReference>
<reference evidence="9" key="1">
    <citation type="journal article" date="2019" name="Int. J. Syst. Evol. Microbiol.">
        <title>The Global Catalogue of Microorganisms (GCM) 10K type strain sequencing project: providing services to taxonomists for standard genome sequencing and annotation.</title>
        <authorList>
            <consortium name="The Broad Institute Genomics Platform"/>
            <consortium name="The Broad Institute Genome Sequencing Center for Infectious Disease"/>
            <person name="Wu L."/>
            <person name="Ma J."/>
        </authorList>
    </citation>
    <scope>NUCLEOTIDE SEQUENCE [LARGE SCALE GENOMIC DNA]</scope>
    <source>
        <strain evidence="9">CCM 8947</strain>
    </source>
</reference>
<accession>A0ABW4CLK5</accession>
<feature type="region of interest" description="Disordered" evidence="7">
    <location>
        <begin position="1"/>
        <end position="36"/>
    </location>
</feature>
<dbReference type="SUPFAM" id="SSF51064">
    <property type="entry name" value="Head domain of nucleotide exchange factor GrpE"/>
    <property type="match status" value="1"/>
</dbReference>
<evidence type="ECO:0000313" key="9">
    <source>
        <dbReference type="Proteomes" id="UP001597192"/>
    </source>
</evidence>
<dbReference type="NCBIfam" id="NF010738">
    <property type="entry name" value="PRK14140.1"/>
    <property type="match status" value="1"/>
</dbReference>
<evidence type="ECO:0000256" key="4">
    <source>
        <dbReference type="RuleBase" id="RU000639"/>
    </source>
</evidence>
<sequence>MTDKKTEPLDTGQPDPATAKEKPVDTDSHAAKKSLKDEIADEMSADLDQQIKASDVDVTKLQQERDDFEDKYLRAAAEISNMSNRFKKESAQLVKYDGQKLATAVLPVLDNLERALSTDVSDDGAASLKKGVEMVHTHLAQALKDNHVDEIDLAAGDKFDPTIAQAVQTIASDKDHPQDTVAQVLQKGYRLKDRVLRPAMVVVAN</sequence>
<dbReference type="PANTHER" id="PTHR21237:SF23">
    <property type="entry name" value="GRPE PROTEIN HOMOLOG, MITOCHONDRIAL"/>
    <property type="match status" value="1"/>
</dbReference>
<evidence type="ECO:0000256" key="6">
    <source>
        <dbReference type="SAM" id="Coils"/>
    </source>
</evidence>
<dbReference type="Pfam" id="PF01025">
    <property type="entry name" value="GrpE"/>
    <property type="match status" value="1"/>
</dbReference>
<dbReference type="EMBL" id="JBHTOG010000015">
    <property type="protein sequence ID" value="MFD1431797.1"/>
    <property type="molecule type" value="Genomic_DNA"/>
</dbReference>
<evidence type="ECO:0000256" key="7">
    <source>
        <dbReference type="SAM" id="MobiDB-lite"/>
    </source>
</evidence>
<comment type="function">
    <text evidence="3 4">Participates actively in the response to hyperosmotic and heat shock by preventing the aggregation of stress-denatured proteins, in association with DnaK and GrpE. It is the nucleotide exchange factor for DnaK and may function as a thermosensor. Unfolded proteins bind initially to DnaJ; upon interaction with the DnaJ-bound protein, DnaK hydrolyzes its bound ATP, resulting in the formation of a stable complex. GrpE releases ADP from DnaK; ATP binding to DnaK triggers the release of the substrate protein, thus completing the reaction cycle. Several rounds of ATP-dependent interactions between DnaJ, DnaK and GrpE are required for fully efficient folding.</text>
</comment>
<comment type="subcellular location">
    <subcellularLocation>
        <location evidence="3">Cytoplasm</location>
    </subcellularLocation>
</comment>
<dbReference type="InterPro" id="IPR000740">
    <property type="entry name" value="GrpE"/>
</dbReference>
<feature type="compositionally biased region" description="Basic and acidic residues" evidence="7">
    <location>
        <begin position="18"/>
        <end position="36"/>
    </location>
</feature>
<organism evidence="8 9">
    <name type="scientific">Lacticaseibacillus yichunensis</name>
    <dbReference type="NCBI Taxonomy" id="2486015"/>
    <lineage>
        <taxon>Bacteria</taxon>
        <taxon>Bacillati</taxon>
        <taxon>Bacillota</taxon>
        <taxon>Bacilli</taxon>
        <taxon>Lactobacillales</taxon>
        <taxon>Lactobacillaceae</taxon>
        <taxon>Lacticaseibacillus</taxon>
    </lineage>
</organism>
<protein>
    <recommendedName>
        <fullName evidence="3 4">Protein GrpE</fullName>
    </recommendedName>
    <alternativeName>
        <fullName evidence="3">HSP-70 cofactor</fullName>
    </alternativeName>
</protein>
<evidence type="ECO:0000256" key="3">
    <source>
        <dbReference type="HAMAP-Rule" id="MF_01151"/>
    </source>
</evidence>
<dbReference type="HAMAP" id="MF_01151">
    <property type="entry name" value="GrpE"/>
    <property type="match status" value="1"/>
</dbReference>
<evidence type="ECO:0000256" key="1">
    <source>
        <dbReference type="ARBA" id="ARBA00009054"/>
    </source>
</evidence>
<dbReference type="SUPFAM" id="SSF58014">
    <property type="entry name" value="Coiled-coil domain of nucleotide exchange factor GrpE"/>
    <property type="match status" value="1"/>
</dbReference>
<comment type="caution">
    <text evidence="8">The sequence shown here is derived from an EMBL/GenBank/DDBJ whole genome shotgun (WGS) entry which is preliminary data.</text>
</comment>
<keyword evidence="9" id="KW-1185">Reference proteome</keyword>
<gene>
    <name evidence="3 8" type="primary">grpE</name>
    <name evidence="8" type="ORF">ACFQ47_03770</name>
</gene>
<dbReference type="PROSITE" id="PS01071">
    <property type="entry name" value="GRPE"/>
    <property type="match status" value="1"/>
</dbReference>
<comment type="similarity">
    <text evidence="1 3 5">Belongs to the GrpE family.</text>
</comment>
<dbReference type="NCBIfam" id="NF010759">
    <property type="entry name" value="PRK14162.1"/>
    <property type="match status" value="1"/>
</dbReference>
<keyword evidence="6" id="KW-0175">Coiled coil</keyword>
<comment type="subunit">
    <text evidence="3">Homodimer.</text>
</comment>
<dbReference type="RefSeq" id="WP_125696389.1">
    <property type="nucleotide sequence ID" value="NZ_JBHTOG010000015.1"/>
</dbReference>
<evidence type="ECO:0000256" key="2">
    <source>
        <dbReference type="ARBA" id="ARBA00023186"/>
    </source>
</evidence>
<dbReference type="CDD" id="cd00446">
    <property type="entry name" value="GrpE"/>
    <property type="match status" value="1"/>
</dbReference>